<dbReference type="RefSeq" id="WP_004079767.1">
    <property type="nucleotide sequence ID" value="NZ_CM001436.1"/>
</dbReference>
<organism evidence="1 2">
    <name type="scientific">Methanoplanus limicola DSM 2279</name>
    <dbReference type="NCBI Taxonomy" id="937775"/>
    <lineage>
        <taxon>Archaea</taxon>
        <taxon>Methanobacteriati</taxon>
        <taxon>Methanobacteriota</taxon>
        <taxon>Stenosarchaea group</taxon>
        <taxon>Methanomicrobia</taxon>
        <taxon>Methanomicrobiales</taxon>
        <taxon>Methanomicrobiaceae</taxon>
        <taxon>Methanoplanus</taxon>
    </lineage>
</organism>
<dbReference type="AlphaFoldDB" id="H1YYX6"/>
<evidence type="ECO:0000313" key="2">
    <source>
        <dbReference type="Proteomes" id="UP000005741"/>
    </source>
</evidence>
<keyword evidence="2" id="KW-1185">Reference proteome</keyword>
<dbReference type="InParanoid" id="H1YYX6"/>
<dbReference type="HOGENOM" id="CLU_884578_0_0_2"/>
<reference evidence="1 2" key="1">
    <citation type="submission" date="2011-10" db="EMBL/GenBank/DDBJ databases">
        <title>The Improved High-Quality Draft genome of Methanoplanus limicola DSM 2279.</title>
        <authorList>
            <consortium name="US DOE Joint Genome Institute (JGI-PGF)"/>
            <person name="Lucas S."/>
            <person name="Copeland A."/>
            <person name="Lapidus A."/>
            <person name="Glavina del Rio T."/>
            <person name="Dalin E."/>
            <person name="Tice H."/>
            <person name="Bruce D."/>
            <person name="Goodwin L."/>
            <person name="Pitluck S."/>
            <person name="Peters L."/>
            <person name="Mikhailova N."/>
            <person name="Lu M."/>
            <person name="Kyrpides N."/>
            <person name="Mavromatis K."/>
            <person name="Ivanova N."/>
            <person name="Markowitz V."/>
            <person name="Cheng J.-F."/>
            <person name="Hugenholtz P."/>
            <person name="Woyke T."/>
            <person name="Wu D."/>
            <person name="Wirth R."/>
            <person name="Brambilla E.-M."/>
            <person name="Klenk H.-P."/>
            <person name="Eisen J.A."/>
        </authorList>
    </citation>
    <scope>NUCLEOTIDE SEQUENCE [LARGE SCALE GENOMIC DNA]</scope>
    <source>
        <strain evidence="1 2">DSM 2279</strain>
    </source>
</reference>
<dbReference type="OrthoDB" id="147087at2157"/>
<gene>
    <name evidence="1" type="ORF">Metlim_3016</name>
</gene>
<dbReference type="STRING" id="937775.Metlim_3016"/>
<dbReference type="EMBL" id="CM001436">
    <property type="protein sequence ID" value="EHQ37048.1"/>
    <property type="molecule type" value="Genomic_DNA"/>
</dbReference>
<protein>
    <submittedName>
        <fullName evidence="1">Uncharacterized protein</fullName>
    </submittedName>
</protein>
<evidence type="ECO:0000313" key="1">
    <source>
        <dbReference type="EMBL" id="EHQ37048.1"/>
    </source>
</evidence>
<dbReference type="Proteomes" id="UP000005741">
    <property type="component" value="Chromosome"/>
</dbReference>
<accession>H1YYX6</accession>
<name>H1YYX6_9EURY</name>
<sequence>MIRERAVKAISDILNSAGYETGEGNEQIDLSAYTDDDCIVVLCSDDEDRIDNFNNKKFRIELESGKKECRKIVFTMNNNVHAENCTIWSYQDLAKYSGQAVVAYVLNENLALRFEADKKKAEYKPYSSGSEKYDEPDEYAPELPLLPSRISDEKARRIAGIKGTLKKLYIPHYLYECRSSGEKRYKSHIIDFNSEVFGLVNAVSGKKSPADDEELNFSVVEEKRVPESAEIVQPHVSKKEIKEEIRKDFVEELTKSVRVSTTEGDTIYYEDKEVKPDEETVSTEIMLVYLPVIQIRGDKIVEINAFTGEFLEEPMDDGVELF</sequence>
<proteinExistence type="predicted"/>